<protein>
    <submittedName>
        <fullName evidence="8">Peptidoglycan synthetase FtsI</fullName>
    </submittedName>
</protein>
<evidence type="ECO:0000259" key="7">
    <source>
        <dbReference type="Pfam" id="PF03717"/>
    </source>
</evidence>
<dbReference type="GO" id="GO:0005886">
    <property type="term" value="C:plasma membrane"/>
    <property type="evidence" value="ECO:0007669"/>
    <property type="project" value="TreeGrafter"/>
</dbReference>
<organism evidence="8 9">
    <name type="scientific">Branchiibius hedensis</name>
    <dbReference type="NCBI Taxonomy" id="672460"/>
    <lineage>
        <taxon>Bacteria</taxon>
        <taxon>Bacillati</taxon>
        <taxon>Actinomycetota</taxon>
        <taxon>Actinomycetes</taxon>
        <taxon>Micrococcales</taxon>
        <taxon>Dermacoccaceae</taxon>
        <taxon>Branchiibius</taxon>
    </lineage>
</organism>
<keyword evidence="3 5" id="KW-0472">Membrane</keyword>
<evidence type="ECO:0000256" key="5">
    <source>
        <dbReference type="SAM" id="Phobius"/>
    </source>
</evidence>
<accession>A0A2Y8ZUN0</accession>
<feature type="compositionally biased region" description="Low complexity" evidence="4">
    <location>
        <begin position="29"/>
        <end position="42"/>
    </location>
</feature>
<comment type="similarity">
    <text evidence="2">Belongs to the transpeptidase family.</text>
</comment>
<dbReference type="Gene3D" id="3.30.450.330">
    <property type="match status" value="1"/>
</dbReference>
<dbReference type="OrthoDB" id="9789078at2"/>
<dbReference type="AlphaFoldDB" id="A0A2Y8ZUN0"/>
<evidence type="ECO:0000259" key="6">
    <source>
        <dbReference type="Pfam" id="PF00905"/>
    </source>
</evidence>
<dbReference type="Gene3D" id="3.40.710.10">
    <property type="entry name" value="DD-peptidase/beta-lactamase superfamily"/>
    <property type="match status" value="1"/>
</dbReference>
<evidence type="ECO:0000256" key="3">
    <source>
        <dbReference type="ARBA" id="ARBA00023136"/>
    </source>
</evidence>
<keyword evidence="5" id="KW-0812">Transmembrane</keyword>
<reference evidence="9" key="1">
    <citation type="submission" date="2016-10" db="EMBL/GenBank/DDBJ databases">
        <authorList>
            <person name="Varghese N."/>
            <person name="Submissions S."/>
        </authorList>
    </citation>
    <scope>NUCLEOTIDE SEQUENCE [LARGE SCALE GENOMIC DNA]</scope>
    <source>
        <strain evidence="9">DSM 22951</strain>
    </source>
</reference>
<dbReference type="GO" id="GO:0071555">
    <property type="term" value="P:cell wall organization"/>
    <property type="evidence" value="ECO:0007669"/>
    <property type="project" value="TreeGrafter"/>
</dbReference>
<dbReference type="Pfam" id="PF00905">
    <property type="entry name" value="Transpeptidase"/>
    <property type="match status" value="1"/>
</dbReference>
<dbReference type="PANTHER" id="PTHR30627">
    <property type="entry name" value="PEPTIDOGLYCAN D,D-TRANSPEPTIDASE"/>
    <property type="match status" value="1"/>
</dbReference>
<sequence>MTPSSQPPRSKTRPAGAGTKPARVASGGPKANRAPARAAATPPRQPRRTKPVRLGMGHPRRRARFLMVAVLFIFSLLAAQMFRIQGIDAATVAQQAYESRVAKVTTPAARGSIVSDDGTALAVTVERRNVTADATATAQYGNNNGVRTDAALRNAAEKIAPIVQADPNALYATLVKANAANSQFVYLVKDISPAQWKQINALGIPGIYSETVMKREYPQGTSVAPLVGWVNAAGVGSGGVEAMENKLLNGTPGVHVFERDAYGQPIATGESKDTPATPGESVKLTIDNDLQWYASNAIAAEVKKYNADDGSVVVLDLNGHIKAAASYPSFDNNNIGAATGNLNSLPFTQAYEPGSTSKLVTFSALLQEGTTTPTSQFTVPNRLQRGTKTLQDSHNHATLSLTSAGIVAESSNIGTVLAGEQMDPATMYSYMKKFGYGASTGVGFPGESGGLLANYSKWDAAQRYTVLYGQGLSTTLLQQASVAQTIANKGVRTPLSLIAGTSTDGQTWTAPQDSRTPTRVVSEQVAQEMTTMMEGVVDDKNGTAPSAKVAGYNVAGKTGTADRYSVIAHGYRGHVASFVGFAPVDNPQYIVAVMVDNPKSGSIFGGDIAAPVFSQIMGYALHRGGAPLDTTKPTLFPTTWDHKTESDD</sequence>
<evidence type="ECO:0000256" key="2">
    <source>
        <dbReference type="ARBA" id="ARBA00007171"/>
    </source>
</evidence>
<dbReference type="RefSeq" id="WP_146202479.1">
    <property type="nucleotide sequence ID" value="NZ_QGDN01000001.1"/>
</dbReference>
<dbReference type="Gene3D" id="3.90.1310.10">
    <property type="entry name" value="Penicillin-binding protein 2a (Domain 2)"/>
    <property type="match status" value="1"/>
</dbReference>
<dbReference type="SUPFAM" id="SSF56519">
    <property type="entry name" value="Penicillin binding protein dimerisation domain"/>
    <property type="match status" value="1"/>
</dbReference>
<dbReference type="InterPro" id="IPR036138">
    <property type="entry name" value="PBP_dimer_sf"/>
</dbReference>
<gene>
    <name evidence="8" type="ORF">SAMN04489750_0851</name>
</gene>
<dbReference type="InterPro" id="IPR005311">
    <property type="entry name" value="PBP_dimer"/>
</dbReference>
<dbReference type="InterPro" id="IPR050515">
    <property type="entry name" value="Beta-lactam/transpept"/>
</dbReference>
<feature type="domain" description="Penicillin-binding protein transpeptidase" evidence="6">
    <location>
        <begin position="310"/>
        <end position="617"/>
    </location>
</feature>
<dbReference type="SUPFAM" id="SSF56601">
    <property type="entry name" value="beta-lactamase/transpeptidase-like"/>
    <property type="match status" value="1"/>
</dbReference>
<dbReference type="PANTHER" id="PTHR30627:SF1">
    <property type="entry name" value="PEPTIDOGLYCAN D,D-TRANSPEPTIDASE FTSI"/>
    <property type="match status" value="1"/>
</dbReference>
<feature type="region of interest" description="Disordered" evidence="4">
    <location>
        <begin position="1"/>
        <end position="55"/>
    </location>
</feature>
<feature type="domain" description="Penicillin-binding protein dimerisation" evidence="7">
    <location>
        <begin position="106"/>
        <end position="268"/>
    </location>
</feature>
<dbReference type="Pfam" id="PF03717">
    <property type="entry name" value="PBP_dimer"/>
    <property type="match status" value="1"/>
</dbReference>
<dbReference type="InterPro" id="IPR012338">
    <property type="entry name" value="Beta-lactam/transpept-like"/>
</dbReference>
<evidence type="ECO:0000256" key="1">
    <source>
        <dbReference type="ARBA" id="ARBA00004370"/>
    </source>
</evidence>
<keyword evidence="9" id="KW-1185">Reference proteome</keyword>
<dbReference type="Proteomes" id="UP000250028">
    <property type="component" value="Unassembled WGS sequence"/>
</dbReference>
<name>A0A2Y8ZUN0_9MICO</name>
<evidence type="ECO:0000256" key="4">
    <source>
        <dbReference type="SAM" id="MobiDB-lite"/>
    </source>
</evidence>
<evidence type="ECO:0000313" key="9">
    <source>
        <dbReference type="Proteomes" id="UP000250028"/>
    </source>
</evidence>
<feature type="transmembrane region" description="Helical" evidence="5">
    <location>
        <begin position="63"/>
        <end position="82"/>
    </location>
</feature>
<proteinExistence type="inferred from homology"/>
<dbReference type="EMBL" id="UESZ01000001">
    <property type="protein sequence ID" value="SSA33567.1"/>
    <property type="molecule type" value="Genomic_DNA"/>
</dbReference>
<evidence type="ECO:0000313" key="8">
    <source>
        <dbReference type="EMBL" id="SSA33567.1"/>
    </source>
</evidence>
<dbReference type="InterPro" id="IPR001460">
    <property type="entry name" value="PCN-bd_Tpept"/>
</dbReference>
<keyword evidence="5" id="KW-1133">Transmembrane helix</keyword>
<comment type="subcellular location">
    <subcellularLocation>
        <location evidence="1">Membrane</location>
    </subcellularLocation>
</comment>
<dbReference type="GO" id="GO:0008658">
    <property type="term" value="F:penicillin binding"/>
    <property type="evidence" value="ECO:0007669"/>
    <property type="project" value="InterPro"/>
</dbReference>